<evidence type="ECO:0000313" key="1">
    <source>
        <dbReference type="EMBL" id="GAI09050.1"/>
    </source>
</evidence>
<dbReference type="SUPFAM" id="SSF51726">
    <property type="entry name" value="UROD/MetE-like"/>
    <property type="match status" value="1"/>
</dbReference>
<accession>X1M321</accession>
<reference evidence="1" key="1">
    <citation type="journal article" date="2014" name="Front. Microbiol.">
        <title>High frequency of phylogenetically diverse reductive dehalogenase-homologous genes in deep subseafloor sedimentary metagenomes.</title>
        <authorList>
            <person name="Kawai M."/>
            <person name="Futagami T."/>
            <person name="Toyoda A."/>
            <person name="Takaki Y."/>
            <person name="Nishi S."/>
            <person name="Hori S."/>
            <person name="Arai W."/>
            <person name="Tsubouchi T."/>
            <person name="Morono Y."/>
            <person name="Uchiyama I."/>
            <person name="Ito T."/>
            <person name="Fujiyama A."/>
            <person name="Inagaki F."/>
            <person name="Takami H."/>
        </authorList>
    </citation>
    <scope>NUCLEOTIDE SEQUENCE</scope>
    <source>
        <strain evidence="1">Expedition CK06-06</strain>
    </source>
</reference>
<dbReference type="Gene3D" id="3.20.20.210">
    <property type="match status" value="1"/>
</dbReference>
<organism evidence="1">
    <name type="scientific">marine sediment metagenome</name>
    <dbReference type="NCBI Taxonomy" id="412755"/>
    <lineage>
        <taxon>unclassified sequences</taxon>
        <taxon>metagenomes</taxon>
        <taxon>ecological metagenomes</taxon>
    </lineage>
</organism>
<dbReference type="AlphaFoldDB" id="X1M321"/>
<sequence length="152" mass="17762">KKVDCVVMDTDGHNSQILEVFYPDTIDGIEPMEIAANNDPERYLRKYPKLFIRGGIDKRELRFSRQRLRAEVSRRYKITKKYGGYIPTVDHGVPPDIPLRNFLYMVELIKGFANGEDIDTYEPSCLLEKKLSEIEEMFDPLKAIRRTYGKDK</sequence>
<proteinExistence type="predicted"/>
<evidence type="ECO:0008006" key="2">
    <source>
        <dbReference type="Google" id="ProtNLM"/>
    </source>
</evidence>
<feature type="non-terminal residue" evidence="1">
    <location>
        <position position="1"/>
    </location>
</feature>
<gene>
    <name evidence="1" type="ORF">S06H3_15289</name>
</gene>
<name>X1M321_9ZZZZ</name>
<comment type="caution">
    <text evidence="1">The sequence shown here is derived from an EMBL/GenBank/DDBJ whole genome shotgun (WGS) entry which is preliminary data.</text>
</comment>
<dbReference type="InterPro" id="IPR038071">
    <property type="entry name" value="UROD/MetE-like_sf"/>
</dbReference>
<dbReference type="EMBL" id="BARV01007517">
    <property type="protein sequence ID" value="GAI09050.1"/>
    <property type="molecule type" value="Genomic_DNA"/>
</dbReference>
<protein>
    <recommendedName>
        <fullName evidence="2">Uroporphyrinogen decarboxylase (URO-D) domain-containing protein</fullName>
    </recommendedName>
</protein>